<evidence type="ECO:0000256" key="9">
    <source>
        <dbReference type="ARBA" id="ARBA00022750"/>
    </source>
</evidence>
<dbReference type="STRING" id="599839.J4GIE1"/>
<comment type="catalytic activity">
    <reaction evidence="21">
        <text>DNA(n) + a 2'-deoxyribonucleoside 5'-triphosphate = DNA(n+1) + diphosphate</text>
        <dbReference type="Rhea" id="RHEA:22508"/>
        <dbReference type="Rhea" id="RHEA-COMP:17339"/>
        <dbReference type="Rhea" id="RHEA-COMP:17340"/>
        <dbReference type="ChEBI" id="CHEBI:33019"/>
        <dbReference type="ChEBI" id="CHEBI:61560"/>
        <dbReference type="ChEBI" id="CHEBI:173112"/>
        <dbReference type="EC" id="2.7.7.49"/>
    </reaction>
</comment>
<keyword evidence="24" id="KW-0812">Transmembrane</keyword>
<keyword evidence="24" id="KW-0472">Membrane</keyword>
<dbReference type="GO" id="GO:0015074">
    <property type="term" value="P:DNA integration"/>
    <property type="evidence" value="ECO:0007669"/>
    <property type="project" value="UniProtKB-KW"/>
</dbReference>
<evidence type="ECO:0000256" key="21">
    <source>
        <dbReference type="ARBA" id="ARBA00048173"/>
    </source>
</evidence>
<keyword evidence="16" id="KW-0695">RNA-directed DNA polymerase</keyword>
<keyword evidence="2" id="KW-0815">Transposition</keyword>
<evidence type="ECO:0000256" key="24">
    <source>
        <dbReference type="SAM" id="Phobius"/>
    </source>
</evidence>
<feature type="transmembrane region" description="Helical" evidence="24">
    <location>
        <begin position="20"/>
        <end position="41"/>
    </location>
</feature>
<dbReference type="GO" id="GO:0046872">
    <property type="term" value="F:metal ion binding"/>
    <property type="evidence" value="ECO:0007669"/>
    <property type="project" value="UniProtKB-KW"/>
</dbReference>
<dbReference type="GO" id="GO:0005524">
    <property type="term" value="F:ATP binding"/>
    <property type="evidence" value="ECO:0007669"/>
    <property type="project" value="UniProtKB-KW"/>
</dbReference>
<dbReference type="InterPro" id="IPR054722">
    <property type="entry name" value="PolX-like_BBD"/>
</dbReference>
<keyword evidence="14" id="KW-0694">RNA-binding</keyword>
<keyword evidence="27" id="KW-1185">Reference proteome</keyword>
<dbReference type="GO" id="GO:0032196">
    <property type="term" value="P:transposition"/>
    <property type="evidence" value="ECO:0007669"/>
    <property type="project" value="UniProtKB-KW"/>
</dbReference>
<evidence type="ECO:0000256" key="2">
    <source>
        <dbReference type="ARBA" id="ARBA00022578"/>
    </source>
</evidence>
<keyword evidence="19" id="KW-0233">DNA recombination</keyword>
<evidence type="ECO:0000256" key="13">
    <source>
        <dbReference type="ARBA" id="ARBA00022842"/>
    </source>
</evidence>
<dbReference type="Proteomes" id="UP000006352">
    <property type="component" value="Unassembled WGS sequence"/>
</dbReference>
<keyword evidence="13" id="KW-0460">Magnesium</keyword>
<evidence type="ECO:0000313" key="27">
    <source>
        <dbReference type="Proteomes" id="UP000006352"/>
    </source>
</evidence>
<evidence type="ECO:0000256" key="10">
    <source>
        <dbReference type="ARBA" id="ARBA00022759"/>
    </source>
</evidence>
<dbReference type="Gene3D" id="3.30.420.10">
    <property type="entry name" value="Ribonuclease H-like superfamily/Ribonuclease H"/>
    <property type="match status" value="1"/>
</dbReference>
<feature type="region of interest" description="Disordered" evidence="23">
    <location>
        <begin position="67"/>
        <end position="98"/>
    </location>
</feature>
<keyword evidence="10" id="KW-0255">Endonuclease</keyword>
<dbReference type="Pfam" id="PF22936">
    <property type="entry name" value="Pol_BBD"/>
    <property type="match status" value="1"/>
</dbReference>
<dbReference type="InterPro" id="IPR043502">
    <property type="entry name" value="DNA/RNA_pol_sf"/>
</dbReference>
<dbReference type="Pfam" id="PF13976">
    <property type="entry name" value="gag_pre-integrs"/>
    <property type="match status" value="1"/>
</dbReference>
<evidence type="ECO:0000313" key="26">
    <source>
        <dbReference type="EMBL" id="CCM06583.1"/>
    </source>
</evidence>
<dbReference type="RefSeq" id="XP_012185866.1">
    <property type="nucleotide sequence ID" value="XM_012330476.1"/>
</dbReference>
<dbReference type="GO" id="GO:0003964">
    <property type="term" value="F:RNA-directed DNA polymerase activity"/>
    <property type="evidence" value="ECO:0007669"/>
    <property type="project" value="UniProtKB-KW"/>
</dbReference>
<keyword evidence="6" id="KW-0540">Nuclease</keyword>
<dbReference type="PANTHER" id="PTHR42648">
    <property type="entry name" value="TRANSPOSASE, PUTATIVE-RELATED"/>
    <property type="match status" value="1"/>
</dbReference>
<keyword evidence="17" id="KW-0808">Transferase</keyword>
<keyword evidence="8" id="KW-0547">Nucleotide-binding</keyword>
<dbReference type="GO" id="GO:0004519">
    <property type="term" value="F:endonuclease activity"/>
    <property type="evidence" value="ECO:0007669"/>
    <property type="project" value="UniProtKB-KW"/>
</dbReference>
<dbReference type="AlphaFoldDB" id="J4GIE1"/>
<feature type="compositionally biased region" description="Basic residues" evidence="23">
    <location>
        <begin position="78"/>
        <end position="94"/>
    </location>
</feature>
<comment type="catalytic activity">
    <reaction evidence="22">
        <text>DNA(n) + a 2'-deoxyribonucleoside 5'-triphosphate = DNA(n+1) + diphosphate</text>
        <dbReference type="Rhea" id="RHEA:22508"/>
        <dbReference type="Rhea" id="RHEA-COMP:17339"/>
        <dbReference type="Rhea" id="RHEA-COMP:17340"/>
        <dbReference type="ChEBI" id="CHEBI:33019"/>
        <dbReference type="ChEBI" id="CHEBI:61560"/>
        <dbReference type="ChEBI" id="CHEBI:173112"/>
        <dbReference type="EC" id="2.7.7.7"/>
    </reaction>
</comment>
<dbReference type="Pfam" id="PF25597">
    <property type="entry name" value="SH3_retrovirus"/>
    <property type="match status" value="1"/>
</dbReference>
<dbReference type="SUPFAM" id="SSF53098">
    <property type="entry name" value="Ribonuclease H-like"/>
    <property type="match status" value="1"/>
</dbReference>
<keyword evidence="17" id="KW-0239">DNA-directed DNA polymerase</keyword>
<keyword evidence="5" id="KW-0548">Nucleotidyltransferase</keyword>
<evidence type="ECO:0000256" key="22">
    <source>
        <dbReference type="ARBA" id="ARBA00049244"/>
    </source>
</evidence>
<evidence type="ECO:0000256" key="18">
    <source>
        <dbReference type="ARBA" id="ARBA00023113"/>
    </source>
</evidence>
<evidence type="ECO:0000256" key="1">
    <source>
        <dbReference type="ARBA" id="ARBA00002180"/>
    </source>
</evidence>
<dbReference type="GeneID" id="24101483"/>
<organism evidence="26 27">
    <name type="scientific">Fibroporia radiculosa</name>
    <dbReference type="NCBI Taxonomy" id="599839"/>
    <lineage>
        <taxon>Eukaryota</taxon>
        <taxon>Fungi</taxon>
        <taxon>Dikarya</taxon>
        <taxon>Basidiomycota</taxon>
        <taxon>Agaricomycotina</taxon>
        <taxon>Agaricomycetes</taxon>
        <taxon>Polyporales</taxon>
        <taxon>Fibroporiaceae</taxon>
        <taxon>Fibroporia</taxon>
    </lineage>
</organism>
<dbReference type="InterPro" id="IPR013103">
    <property type="entry name" value="RVT_2"/>
</dbReference>
<evidence type="ECO:0000256" key="3">
    <source>
        <dbReference type="ARBA" id="ARBA00022612"/>
    </source>
</evidence>
<comment type="function">
    <text evidence="1">The aspartyl protease (PR) mediates the proteolytic cleavages of the Gag and Gag-Pol polyproteins after assembly of the VLP.</text>
</comment>
<dbReference type="InterPro" id="IPR057670">
    <property type="entry name" value="SH3_retrovirus"/>
</dbReference>
<dbReference type="SUPFAM" id="SSF56672">
    <property type="entry name" value="DNA/RNA polymerases"/>
    <property type="match status" value="1"/>
</dbReference>
<dbReference type="Pfam" id="PF00665">
    <property type="entry name" value="rve"/>
    <property type="match status" value="1"/>
</dbReference>
<dbReference type="InterPro" id="IPR001584">
    <property type="entry name" value="Integrase_cat-core"/>
</dbReference>
<dbReference type="Pfam" id="PF07727">
    <property type="entry name" value="RVT_2"/>
    <property type="match status" value="1"/>
</dbReference>
<dbReference type="HOGENOM" id="CLU_001650_5_0_1"/>
<sequence>MSTTRDKLSTNGFPFTEKQFAYLFLAALPPSFNSIVTAIFATENFDNANFKASSIVAPLQNKQSLEAESTAKTNAAKSSKKSNGKKAGKGKGKGKLPSACPTCRGDHWKADCPKSKEKGKEKDKDNSSMVVATNAVMMDGESEPVYLYSSSDQVRFMVDSGCTDHFTQFTSDLTTTRPAHGHITVASGQSQTYDLCGDTSFKHQVPGQRSKDVILQDVIQADFLRGHFLSVSRLTSKGSSVLFTADKVFVLKSASYENKDILLQGSLSERLYWFDFTRNPTSSNPSRTVSLETWHHRFGHLSYDALQRACNGNRLTGFDPSEGPAPSGPCEGCELGKQHRHPFPPSDKRATCLLELVHSDVMGPFQTASIQGSSYVVSFIDDYSSLAAAFCIKSKDQVTTCFEEFRALCERQTGESLKALRSDRGGEYLNKVLGARFAELGIEHQFTTPYSPQSNGRAERWNQTIVSRIRSMLQASGLSNGFWEYALATSLHVYNRTPVKRLDWHTPHELWNKGHVPDVSYFRVFGCLAYVHISDALRQKLDPTAKVVTFIGYEPNTKGYRFWDRSTRSVVVSHDVTFDETSFPHCESEPIRTVQPPTAPAPLPPLSIDLSPAEQVPIPVEPVAPVPAEDLPCIIEPSPEVKPEGIEFPVSRPPSPPPPIHPLPPATPPVRRSGRAPKPNPRFFNPDNVASLTELDELYCEEIPDEVFLNAAGVPHEDVDPLTLGQAMRSPNAGKWKKACEEELEAMRKNKTWELVNRPAGRNVVKNKWVFKHKADGRCRSRLVAKGFTQVEGIDYNETFSPVARYESIRFLFAMAAQEDWDIHSMDVKTAFLNGELDEEIYMEQPEGFTSLGQEDKVCRLKKAIYGLKQVSRTWNLKIHRTLVKLGFTRTYSDTGVYVYRRQKGDSITVIILYVDDVTLMGDSMNHIQQTTRALSKAYGMTDLGKIQSFLGMHITHDRPNRVLSIDQEHYLAGVLERFGMSDSNPVRTPLPSGAKLVSPLVADPNYVADTELIAQYQSLIRSLLYAEIGTRPDIAYAITRLAKYSHHPSKELLGYAKHILRVATPSSNLIGFSDSDWAENRDTRHLTSGFIFTMSGAAISWRSRLQKVMALSQHT</sequence>
<feature type="region of interest" description="Disordered" evidence="23">
    <location>
        <begin position="650"/>
        <end position="687"/>
    </location>
</feature>
<evidence type="ECO:0000256" key="4">
    <source>
        <dbReference type="ARBA" id="ARBA00022670"/>
    </source>
</evidence>
<dbReference type="EMBL" id="HE797403">
    <property type="protein sequence ID" value="CCM06583.1"/>
    <property type="molecule type" value="Genomic_DNA"/>
</dbReference>
<evidence type="ECO:0000256" key="14">
    <source>
        <dbReference type="ARBA" id="ARBA00022884"/>
    </source>
</evidence>
<feature type="domain" description="Integrase catalytic" evidence="25">
    <location>
        <begin position="340"/>
        <end position="515"/>
    </location>
</feature>
<dbReference type="GO" id="GO:0004190">
    <property type="term" value="F:aspartic-type endopeptidase activity"/>
    <property type="evidence" value="ECO:0007669"/>
    <property type="project" value="UniProtKB-KW"/>
</dbReference>
<dbReference type="OrthoDB" id="3261476at2759"/>
<keyword evidence="4" id="KW-0645">Protease</keyword>
<gene>
    <name evidence="26" type="ORF">FIBRA_08861</name>
</gene>
<dbReference type="GO" id="GO:0003723">
    <property type="term" value="F:RNA binding"/>
    <property type="evidence" value="ECO:0007669"/>
    <property type="project" value="UniProtKB-KW"/>
</dbReference>
<keyword evidence="18" id="KW-0917">Virion maturation</keyword>
<evidence type="ECO:0000256" key="20">
    <source>
        <dbReference type="ARBA" id="ARBA00023268"/>
    </source>
</evidence>
<proteinExistence type="predicted"/>
<dbReference type="InterPro" id="IPR039537">
    <property type="entry name" value="Retrotran_Ty1/copia-like"/>
</dbReference>
<keyword evidence="24" id="KW-1133">Transmembrane helix</keyword>
<dbReference type="PROSITE" id="PS50994">
    <property type="entry name" value="INTEGRASE"/>
    <property type="match status" value="1"/>
</dbReference>
<evidence type="ECO:0000256" key="15">
    <source>
        <dbReference type="ARBA" id="ARBA00022908"/>
    </source>
</evidence>
<evidence type="ECO:0000259" key="25">
    <source>
        <dbReference type="PROSITE" id="PS50994"/>
    </source>
</evidence>
<evidence type="ECO:0000256" key="7">
    <source>
        <dbReference type="ARBA" id="ARBA00022723"/>
    </source>
</evidence>
<reference evidence="26 27" key="1">
    <citation type="journal article" date="2012" name="Appl. Environ. Microbiol.">
        <title>Short-read sequencing for genomic analysis of the brown rot fungus Fibroporia radiculosa.</title>
        <authorList>
            <person name="Tang J.D."/>
            <person name="Perkins A.D."/>
            <person name="Sonstegard T.S."/>
            <person name="Schroeder S.G."/>
            <person name="Burgess S.C."/>
            <person name="Diehl S.V."/>
        </authorList>
    </citation>
    <scope>NUCLEOTIDE SEQUENCE [LARGE SCALE GENOMIC DNA]</scope>
    <source>
        <strain evidence="26 27">TFFH 294</strain>
    </source>
</reference>
<protein>
    <recommendedName>
        <fullName evidence="25">Integrase catalytic domain-containing protein</fullName>
    </recommendedName>
</protein>
<evidence type="ECO:0000256" key="6">
    <source>
        <dbReference type="ARBA" id="ARBA00022722"/>
    </source>
</evidence>
<dbReference type="GO" id="GO:0006508">
    <property type="term" value="P:proteolysis"/>
    <property type="evidence" value="ECO:0007669"/>
    <property type="project" value="UniProtKB-KW"/>
</dbReference>
<evidence type="ECO:0000256" key="23">
    <source>
        <dbReference type="SAM" id="MobiDB-lite"/>
    </source>
</evidence>
<evidence type="ECO:0000256" key="17">
    <source>
        <dbReference type="ARBA" id="ARBA00022932"/>
    </source>
</evidence>
<feature type="compositionally biased region" description="Pro residues" evidence="23">
    <location>
        <begin position="651"/>
        <end position="668"/>
    </location>
</feature>
<dbReference type="InterPro" id="IPR025724">
    <property type="entry name" value="GAG-pre-integrase_dom"/>
</dbReference>
<dbReference type="PANTHER" id="PTHR42648:SF11">
    <property type="entry name" value="TRANSPOSON TY4-P GAG-POL POLYPROTEIN"/>
    <property type="match status" value="1"/>
</dbReference>
<evidence type="ECO:0000256" key="11">
    <source>
        <dbReference type="ARBA" id="ARBA00022801"/>
    </source>
</evidence>
<evidence type="ECO:0000256" key="16">
    <source>
        <dbReference type="ARBA" id="ARBA00022918"/>
    </source>
</evidence>
<dbReference type="GO" id="GO:0005634">
    <property type="term" value="C:nucleus"/>
    <property type="evidence" value="ECO:0007669"/>
    <property type="project" value="UniProtKB-ARBA"/>
</dbReference>
<keyword evidence="9" id="KW-0064">Aspartyl protease</keyword>
<keyword evidence="12" id="KW-0067">ATP-binding</keyword>
<evidence type="ECO:0000256" key="5">
    <source>
        <dbReference type="ARBA" id="ARBA00022695"/>
    </source>
</evidence>
<dbReference type="InterPro" id="IPR036397">
    <property type="entry name" value="RNaseH_sf"/>
</dbReference>
<evidence type="ECO:0000256" key="12">
    <source>
        <dbReference type="ARBA" id="ARBA00022840"/>
    </source>
</evidence>
<name>J4GIE1_9APHY</name>
<evidence type="ECO:0000256" key="8">
    <source>
        <dbReference type="ARBA" id="ARBA00022741"/>
    </source>
</evidence>
<keyword evidence="11" id="KW-0378">Hydrolase</keyword>
<keyword evidence="3" id="KW-1188">Viral release from host cell</keyword>
<accession>J4GIE1</accession>
<keyword evidence="7" id="KW-0479">Metal-binding</keyword>
<keyword evidence="20" id="KW-0511">Multifunctional enzyme</keyword>
<dbReference type="InParanoid" id="J4GIE1"/>
<keyword evidence="15" id="KW-0229">DNA integration</keyword>
<dbReference type="GO" id="GO:0006310">
    <property type="term" value="P:DNA recombination"/>
    <property type="evidence" value="ECO:0007669"/>
    <property type="project" value="UniProtKB-KW"/>
</dbReference>
<dbReference type="GO" id="GO:0003887">
    <property type="term" value="F:DNA-directed DNA polymerase activity"/>
    <property type="evidence" value="ECO:0007669"/>
    <property type="project" value="UniProtKB-KW"/>
</dbReference>
<evidence type="ECO:0000256" key="19">
    <source>
        <dbReference type="ARBA" id="ARBA00023172"/>
    </source>
</evidence>
<dbReference type="InterPro" id="IPR012337">
    <property type="entry name" value="RNaseH-like_sf"/>
</dbReference>